<dbReference type="Pfam" id="PF01841">
    <property type="entry name" value="Transglut_core"/>
    <property type="match status" value="1"/>
</dbReference>
<dbReference type="RefSeq" id="WP_012585711.1">
    <property type="nucleotide sequence ID" value="NC_011662.2"/>
</dbReference>
<organism evidence="2 3">
    <name type="scientific">Thauera aminoaromatica</name>
    <dbReference type="NCBI Taxonomy" id="164330"/>
    <lineage>
        <taxon>Bacteria</taxon>
        <taxon>Pseudomonadati</taxon>
        <taxon>Pseudomonadota</taxon>
        <taxon>Betaproteobacteria</taxon>
        <taxon>Rhodocyclales</taxon>
        <taxon>Zoogloeaceae</taxon>
        <taxon>Thauera</taxon>
    </lineage>
</organism>
<accession>C4KAM9</accession>
<feature type="domain" description="Transglutaminase-like" evidence="1">
    <location>
        <begin position="29"/>
        <end position="142"/>
    </location>
</feature>
<dbReference type="Proteomes" id="UP000002186">
    <property type="component" value="Chromosome"/>
</dbReference>
<dbReference type="AlphaFoldDB" id="C4KAM9"/>
<gene>
    <name evidence="2" type="ordered locus">Tmz1t_2856</name>
</gene>
<evidence type="ECO:0000259" key="1">
    <source>
        <dbReference type="Pfam" id="PF01841"/>
    </source>
</evidence>
<dbReference type="SUPFAM" id="SSF54001">
    <property type="entry name" value="Cysteine proteinases"/>
    <property type="match status" value="1"/>
</dbReference>
<dbReference type="STRING" id="85643.Tmz1t_2856"/>
<dbReference type="InterPro" id="IPR002931">
    <property type="entry name" value="Transglutaminase-like"/>
</dbReference>
<dbReference type="eggNOG" id="COG1305">
    <property type="taxonomic scope" value="Bacteria"/>
</dbReference>
<sequence length="226" mass="26211">MSKEKDPQDFLAPSYYFDHEHPRVRAFIEESVGDAVDAVERAVKLYYAVRDGIRYDPYRFYMRKEYFTASRTLIEGAAYCVPKANLLTAVARGAGIPARVGFADVRNHLSTERLRQLVGGDVYRWHGYVAMHLEGRWVKATPAFNLQMCERFDVHPLEFDGRNDSLMHPYNARDERHMEYVKERGTFDDFPFEALVADMWEHHPGLVEAAEADLKGDFEHEAMVDR</sequence>
<dbReference type="OrthoDB" id="4697328at2"/>
<dbReference type="InterPro" id="IPR038765">
    <property type="entry name" value="Papain-like_cys_pep_sf"/>
</dbReference>
<evidence type="ECO:0000313" key="3">
    <source>
        <dbReference type="Proteomes" id="UP000002186"/>
    </source>
</evidence>
<reference evidence="3" key="1">
    <citation type="submission" date="2009-05" db="EMBL/GenBank/DDBJ databases">
        <title>Complete sequence of chromosome of Thauera sp. MZ1T.</title>
        <authorList>
            <consortium name="US DOE Joint Genome Institute"/>
            <person name="Lucas S."/>
            <person name="Copeland A."/>
            <person name="Lapidus A."/>
            <person name="Glavina del Rio T."/>
            <person name="Dalin E."/>
            <person name="Tice H."/>
            <person name="Bruce D."/>
            <person name="Goodwin L."/>
            <person name="Pitluck S."/>
            <person name="Sims D."/>
            <person name="Brettin T."/>
            <person name="Detter J.C."/>
            <person name="Han C."/>
            <person name="Larimer F."/>
            <person name="Land M."/>
            <person name="Hauser L."/>
            <person name="Kyrpides N."/>
            <person name="Mikhailova N."/>
            <person name="Sayler G.S."/>
        </authorList>
    </citation>
    <scope>NUCLEOTIDE SEQUENCE [LARGE SCALE GENOMIC DNA]</scope>
    <source>
        <strain evidence="3">MZ1T</strain>
    </source>
</reference>
<evidence type="ECO:0000313" key="2">
    <source>
        <dbReference type="EMBL" id="ACR01455.1"/>
    </source>
</evidence>
<reference evidence="2 3" key="2">
    <citation type="journal article" date="2012" name="Stand. Genomic Sci.">
        <title>Complete genome sequence of Thauera aminoaromatica strain MZ1T.</title>
        <authorList>
            <person name="Jiang K."/>
            <person name="Sanseverino J."/>
            <person name="Chauhan A."/>
            <person name="Lucas S."/>
            <person name="Copeland A."/>
            <person name="Lapidus A."/>
            <person name="Del Rio T.G."/>
            <person name="Dalin E."/>
            <person name="Tice H."/>
            <person name="Bruce D."/>
            <person name="Goodwin L."/>
            <person name="Pitluck S."/>
            <person name="Sims D."/>
            <person name="Brettin T."/>
            <person name="Detter J.C."/>
            <person name="Han C."/>
            <person name="Chang Y.J."/>
            <person name="Larimer F."/>
            <person name="Land M."/>
            <person name="Hauser L."/>
            <person name="Kyrpides N.C."/>
            <person name="Mikhailova N."/>
            <person name="Moser S."/>
            <person name="Jegier P."/>
            <person name="Close D."/>
            <person name="Debruyn J.M."/>
            <person name="Wang Y."/>
            <person name="Layton A.C."/>
            <person name="Allen M.S."/>
            <person name="Sayler G.S."/>
        </authorList>
    </citation>
    <scope>NUCLEOTIDE SEQUENCE [LARGE SCALE GENOMIC DNA]</scope>
    <source>
        <strain evidence="2 3">MZ1T</strain>
    </source>
</reference>
<keyword evidence="3" id="KW-1185">Reference proteome</keyword>
<dbReference type="KEGG" id="tmz:Tmz1t_2856"/>
<proteinExistence type="predicted"/>
<dbReference type="HOGENOM" id="CLU_087197_0_0_4"/>
<dbReference type="PANTHER" id="PTHR33490">
    <property type="entry name" value="BLR5614 PROTEIN-RELATED"/>
    <property type="match status" value="1"/>
</dbReference>
<dbReference type="Gene3D" id="3.10.620.30">
    <property type="match status" value="1"/>
</dbReference>
<dbReference type="PANTHER" id="PTHR33490:SF3">
    <property type="entry name" value="CONSERVED INTEGRAL MEMBRANE PROTEIN"/>
    <property type="match status" value="1"/>
</dbReference>
<name>C4KAM9_THASP</name>
<protein>
    <submittedName>
        <fullName evidence="2">Transglutaminase domain protein</fullName>
    </submittedName>
</protein>
<dbReference type="EMBL" id="CP001281">
    <property type="protein sequence ID" value="ACR01455.1"/>
    <property type="molecule type" value="Genomic_DNA"/>
</dbReference>